<accession>A0A9X7Z498</accession>
<feature type="binding site" evidence="4">
    <location>
        <position position="132"/>
    </location>
    <ligand>
        <name>Zn(2+)</name>
        <dbReference type="ChEBI" id="CHEBI:29105"/>
    </ligand>
</feature>
<dbReference type="Gene3D" id="3.40.50.1220">
    <property type="entry name" value="TPP-binding domain"/>
    <property type="match status" value="1"/>
</dbReference>
<evidence type="ECO:0000313" key="7">
    <source>
        <dbReference type="Proteomes" id="UP000663505"/>
    </source>
</evidence>
<dbReference type="GO" id="GO:0017136">
    <property type="term" value="F:histone deacetylase activity, NAD-dependent"/>
    <property type="evidence" value="ECO:0007669"/>
    <property type="project" value="TreeGrafter"/>
</dbReference>
<name>A0A9X7Z498_9BACL</name>
<dbReference type="EMBL" id="CP071182">
    <property type="protein sequence ID" value="QSO45769.1"/>
    <property type="molecule type" value="Genomic_DNA"/>
</dbReference>
<evidence type="ECO:0000256" key="3">
    <source>
        <dbReference type="ARBA" id="ARBA00023027"/>
    </source>
</evidence>
<dbReference type="InterPro" id="IPR026591">
    <property type="entry name" value="Sirtuin_cat_small_dom_sf"/>
</dbReference>
<keyword evidence="4" id="KW-0479">Metal-binding</keyword>
<dbReference type="InterPro" id="IPR026590">
    <property type="entry name" value="Ssirtuin_cat_dom"/>
</dbReference>
<keyword evidence="3" id="KW-0520">NAD</keyword>
<organism evidence="6 7">
    <name type="scientific">Alicyclobacillus mengziensis</name>
    <dbReference type="NCBI Taxonomy" id="2931921"/>
    <lineage>
        <taxon>Bacteria</taxon>
        <taxon>Bacillati</taxon>
        <taxon>Bacillota</taxon>
        <taxon>Bacilli</taxon>
        <taxon>Bacillales</taxon>
        <taxon>Alicyclobacillaceae</taxon>
        <taxon>Alicyclobacillus</taxon>
    </lineage>
</organism>
<dbReference type="RefSeq" id="WP_206655138.1">
    <property type="nucleotide sequence ID" value="NZ_CP071182.1"/>
</dbReference>
<dbReference type="Proteomes" id="UP000663505">
    <property type="component" value="Chromosome"/>
</dbReference>
<protein>
    <recommendedName>
        <fullName evidence="1">protein acetyllysine N-acetyltransferase</fullName>
        <ecNumber evidence="1">2.3.1.286</ecNumber>
    </recommendedName>
</protein>
<dbReference type="Gene3D" id="3.30.1600.10">
    <property type="entry name" value="SIR2/SIRT2 'Small Domain"/>
    <property type="match status" value="1"/>
</dbReference>
<keyword evidence="2" id="KW-0808">Transferase</keyword>
<dbReference type="PROSITE" id="PS50305">
    <property type="entry name" value="SIRTUIN"/>
    <property type="match status" value="1"/>
</dbReference>
<feature type="binding site" evidence="4">
    <location>
        <position position="149"/>
    </location>
    <ligand>
        <name>Zn(2+)</name>
        <dbReference type="ChEBI" id="CHEBI:29105"/>
    </ligand>
</feature>
<dbReference type="InterPro" id="IPR003000">
    <property type="entry name" value="Sirtuin"/>
</dbReference>
<dbReference type="SUPFAM" id="SSF52467">
    <property type="entry name" value="DHS-like NAD/FAD-binding domain"/>
    <property type="match status" value="1"/>
</dbReference>
<dbReference type="InterPro" id="IPR029035">
    <property type="entry name" value="DHS-like_NAD/FAD-binding_dom"/>
</dbReference>
<evidence type="ECO:0000256" key="2">
    <source>
        <dbReference type="ARBA" id="ARBA00022679"/>
    </source>
</evidence>
<dbReference type="Pfam" id="PF02146">
    <property type="entry name" value="SIR2"/>
    <property type="match status" value="1"/>
</dbReference>
<evidence type="ECO:0000256" key="4">
    <source>
        <dbReference type="PROSITE-ProRule" id="PRU00236"/>
    </source>
</evidence>
<sequence length="228" mass="25436">MHTSHTTLKYKKDITKEILESIQHAQFPVAITGAGTSKASGLPLLGDMIDGVPLSQFFDGSIFRADKERFYDSYRKVLRLFLQATPNPAHLALAERETFVITQNIDGLHRIAGSERVLEIHGNIRELRCINCGLVESSMRALRYPVPRCPDCHEVLHPGITLEGEEVRHISRATDWAGRADLMLIVGTQLFAHPVSKLPEATRAGTPIFEINENAEVLLPVLLQQEHS</sequence>
<evidence type="ECO:0000313" key="6">
    <source>
        <dbReference type="EMBL" id="QSO45769.1"/>
    </source>
</evidence>
<dbReference type="AlphaFoldDB" id="A0A9X7Z498"/>
<dbReference type="InterPro" id="IPR050134">
    <property type="entry name" value="NAD-dep_sirtuin_deacylases"/>
</dbReference>
<dbReference type="PANTHER" id="PTHR11085">
    <property type="entry name" value="NAD-DEPENDENT PROTEIN DEACYLASE SIRTUIN-5, MITOCHONDRIAL-RELATED"/>
    <property type="match status" value="1"/>
</dbReference>
<feature type="binding site" evidence="4">
    <location>
        <position position="152"/>
    </location>
    <ligand>
        <name>Zn(2+)</name>
        <dbReference type="ChEBI" id="CHEBI:29105"/>
    </ligand>
</feature>
<dbReference type="KEGG" id="afx:JZ786_14560"/>
<dbReference type="EC" id="2.3.1.286" evidence="1"/>
<gene>
    <name evidence="6" type="ORF">JZ786_14560</name>
</gene>
<feature type="binding site" evidence="4">
    <location>
        <position position="129"/>
    </location>
    <ligand>
        <name>Zn(2+)</name>
        <dbReference type="ChEBI" id="CHEBI:29105"/>
    </ligand>
</feature>
<reference evidence="6 7" key="1">
    <citation type="submission" date="2021-02" db="EMBL/GenBank/DDBJ databases">
        <title>Alicyclobacillus curvatus sp. nov. and Alicyclobacillus mengziensis sp. nov., two acidophilic bacteria isolated from acid mine drainage.</title>
        <authorList>
            <person name="Huang Y."/>
        </authorList>
    </citation>
    <scope>NUCLEOTIDE SEQUENCE [LARGE SCALE GENOMIC DNA]</scope>
    <source>
        <strain evidence="6 7">S30H14</strain>
    </source>
</reference>
<feature type="active site" description="Proton acceptor" evidence="4">
    <location>
        <position position="121"/>
    </location>
</feature>
<dbReference type="GO" id="GO:0070403">
    <property type="term" value="F:NAD+ binding"/>
    <property type="evidence" value="ECO:0007669"/>
    <property type="project" value="InterPro"/>
</dbReference>
<feature type="domain" description="Deacetylase sirtuin-type" evidence="5">
    <location>
        <begin position="9"/>
        <end position="228"/>
    </location>
</feature>
<evidence type="ECO:0000256" key="1">
    <source>
        <dbReference type="ARBA" id="ARBA00012928"/>
    </source>
</evidence>
<proteinExistence type="predicted"/>
<dbReference type="PANTHER" id="PTHR11085:SF10">
    <property type="entry name" value="NAD-DEPENDENT PROTEIN DEACYLASE SIRTUIN-5, MITOCHONDRIAL-RELATED"/>
    <property type="match status" value="1"/>
</dbReference>
<keyword evidence="7" id="KW-1185">Reference proteome</keyword>
<keyword evidence="4" id="KW-0862">Zinc</keyword>
<evidence type="ECO:0000259" key="5">
    <source>
        <dbReference type="PROSITE" id="PS50305"/>
    </source>
</evidence>
<dbReference type="GO" id="GO:0046872">
    <property type="term" value="F:metal ion binding"/>
    <property type="evidence" value="ECO:0007669"/>
    <property type="project" value="UniProtKB-KW"/>
</dbReference>